<dbReference type="CDD" id="cd07377">
    <property type="entry name" value="WHTH_GntR"/>
    <property type="match status" value="1"/>
</dbReference>
<evidence type="ECO:0000259" key="4">
    <source>
        <dbReference type="PROSITE" id="PS50949"/>
    </source>
</evidence>
<name>A0A506UBB6_9HYPH</name>
<dbReference type="GO" id="GO:0003700">
    <property type="term" value="F:DNA-binding transcription factor activity"/>
    <property type="evidence" value="ECO:0007669"/>
    <property type="project" value="InterPro"/>
</dbReference>
<evidence type="ECO:0000256" key="2">
    <source>
        <dbReference type="ARBA" id="ARBA00023125"/>
    </source>
</evidence>
<dbReference type="Gene3D" id="1.20.120.530">
    <property type="entry name" value="GntR ligand-binding domain-like"/>
    <property type="match status" value="1"/>
</dbReference>
<dbReference type="SMART" id="SM00895">
    <property type="entry name" value="FCD"/>
    <property type="match status" value="1"/>
</dbReference>
<dbReference type="PROSITE" id="PS50949">
    <property type="entry name" value="HTH_GNTR"/>
    <property type="match status" value="1"/>
</dbReference>
<dbReference type="InterPro" id="IPR036388">
    <property type="entry name" value="WH-like_DNA-bd_sf"/>
</dbReference>
<dbReference type="Proteomes" id="UP000318801">
    <property type="component" value="Unassembled WGS sequence"/>
</dbReference>
<dbReference type="Pfam" id="PF07729">
    <property type="entry name" value="FCD"/>
    <property type="match status" value="1"/>
</dbReference>
<feature type="domain" description="HTH gntR-type" evidence="4">
    <location>
        <begin position="23"/>
        <end position="91"/>
    </location>
</feature>
<dbReference type="InterPro" id="IPR011711">
    <property type="entry name" value="GntR_C"/>
</dbReference>
<dbReference type="EMBL" id="VHLG01000003">
    <property type="protein sequence ID" value="TPW31682.1"/>
    <property type="molecule type" value="Genomic_DNA"/>
</dbReference>
<dbReference type="InterPro" id="IPR008920">
    <property type="entry name" value="TF_FadR/GntR_C"/>
</dbReference>
<dbReference type="Gene3D" id="1.10.10.10">
    <property type="entry name" value="Winged helix-like DNA-binding domain superfamily/Winged helix DNA-binding domain"/>
    <property type="match status" value="1"/>
</dbReference>
<dbReference type="SUPFAM" id="SSF46785">
    <property type="entry name" value="Winged helix' DNA-binding domain"/>
    <property type="match status" value="1"/>
</dbReference>
<comment type="caution">
    <text evidence="5">The sequence shown here is derived from an EMBL/GenBank/DDBJ whole genome shotgun (WGS) entry which is preliminary data.</text>
</comment>
<gene>
    <name evidence="5" type="ORF">FJU08_08020</name>
</gene>
<dbReference type="GO" id="GO:0003677">
    <property type="term" value="F:DNA binding"/>
    <property type="evidence" value="ECO:0007669"/>
    <property type="project" value="UniProtKB-KW"/>
</dbReference>
<dbReference type="InterPro" id="IPR036390">
    <property type="entry name" value="WH_DNA-bd_sf"/>
</dbReference>
<keyword evidence="6" id="KW-1185">Reference proteome</keyword>
<dbReference type="Pfam" id="PF00392">
    <property type="entry name" value="GntR"/>
    <property type="match status" value="1"/>
</dbReference>
<keyword evidence="3" id="KW-0804">Transcription</keyword>
<dbReference type="PANTHER" id="PTHR43537">
    <property type="entry name" value="TRANSCRIPTIONAL REGULATOR, GNTR FAMILY"/>
    <property type="match status" value="1"/>
</dbReference>
<keyword evidence="2" id="KW-0238">DNA-binding</keyword>
<dbReference type="PRINTS" id="PR00035">
    <property type="entry name" value="HTHGNTR"/>
</dbReference>
<dbReference type="AlphaFoldDB" id="A0A506UBB6"/>
<keyword evidence="1" id="KW-0805">Transcription regulation</keyword>
<proteinExistence type="predicted"/>
<evidence type="ECO:0000256" key="3">
    <source>
        <dbReference type="ARBA" id="ARBA00023163"/>
    </source>
</evidence>
<dbReference type="PANTHER" id="PTHR43537:SF5">
    <property type="entry name" value="UXU OPERON TRANSCRIPTIONAL REGULATOR"/>
    <property type="match status" value="1"/>
</dbReference>
<reference evidence="5 6" key="1">
    <citation type="submission" date="2019-06" db="EMBL/GenBank/DDBJ databases">
        <authorList>
            <person name="Li M."/>
        </authorList>
    </citation>
    <scope>NUCLEOTIDE SEQUENCE [LARGE SCALE GENOMIC DNA]</scope>
    <source>
        <strain evidence="5 6">BGMRC2036</strain>
    </source>
</reference>
<dbReference type="OrthoDB" id="9809707at2"/>
<evidence type="ECO:0000313" key="5">
    <source>
        <dbReference type="EMBL" id="TPW31682.1"/>
    </source>
</evidence>
<sequence length="264" mass="28871">MAGAWKGMQLATQSASRSTAGTGTLVSRVSDALRGAILDGTYQPGQKLPSEAQLTQAHGVSRTVVREAVAALRSDGLVEARQGAGVFVLDPIGFAFNRTHPSVDRERLYSSLEILEARTPLEIEAAGLAALRRSPAQEEAIFVAHADAIAARDDGPRWADADIALHLAIARATNNPLFSTFLEMQGKAVIPQTGQRIEEDDGDEIAYRNLLIKEHERIVIAISSGDEQGARDAMRDHLKGSQERYRNLMRDERLRQAARLQRRN</sequence>
<accession>A0A506UBB6</accession>
<protein>
    <submittedName>
        <fullName evidence="5">FadR family transcriptional regulator</fullName>
    </submittedName>
</protein>
<evidence type="ECO:0000313" key="6">
    <source>
        <dbReference type="Proteomes" id="UP000318801"/>
    </source>
</evidence>
<organism evidence="5 6">
    <name type="scientific">Martelella alba</name>
    <dbReference type="NCBI Taxonomy" id="2590451"/>
    <lineage>
        <taxon>Bacteria</taxon>
        <taxon>Pseudomonadati</taxon>
        <taxon>Pseudomonadota</taxon>
        <taxon>Alphaproteobacteria</taxon>
        <taxon>Hyphomicrobiales</taxon>
        <taxon>Aurantimonadaceae</taxon>
        <taxon>Martelella</taxon>
    </lineage>
</organism>
<dbReference type="SMART" id="SM00345">
    <property type="entry name" value="HTH_GNTR"/>
    <property type="match status" value="1"/>
</dbReference>
<evidence type="ECO:0000256" key="1">
    <source>
        <dbReference type="ARBA" id="ARBA00023015"/>
    </source>
</evidence>
<dbReference type="InterPro" id="IPR000524">
    <property type="entry name" value="Tscrpt_reg_HTH_GntR"/>
</dbReference>
<dbReference type="SUPFAM" id="SSF48008">
    <property type="entry name" value="GntR ligand-binding domain-like"/>
    <property type="match status" value="1"/>
</dbReference>